<accession>A0ABT5U298</accession>
<comment type="similarity">
    <text evidence="2 4">Belongs to the thiolase-like superfamily. Beta-ketoacyl-ACP synthases family.</text>
</comment>
<dbReference type="Pfam" id="PF00109">
    <property type="entry name" value="ketoacyl-synt"/>
    <property type="match status" value="1"/>
</dbReference>
<keyword evidence="3 4" id="KW-0808">Transferase</keyword>
<reference evidence="6 7" key="1">
    <citation type="submission" date="2022-11" db="EMBL/GenBank/DDBJ databases">
        <title>Spartinivicinus poritis sp. nov., isolated from scleractinian coral Porites lutea.</title>
        <authorList>
            <person name="Zhang G."/>
            <person name="Cai L."/>
            <person name="Wei Q."/>
        </authorList>
    </citation>
    <scope>NUCLEOTIDE SEQUENCE [LARGE SCALE GENOMIC DNA]</scope>
    <source>
        <strain evidence="6 7">A2-2</strain>
    </source>
</reference>
<gene>
    <name evidence="6" type="ORF">ORQ98_00085</name>
</gene>
<evidence type="ECO:0000313" key="7">
    <source>
        <dbReference type="Proteomes" id="UP001528823"/>
    </source>
</evidence>
<evidence type="ECO:0000259" key="5">
    <source>
        <dbReference type="PROSITE" id="PS52004"/>
    </source>
</evidence>
<evidence type="ECO:0000256" key="4">
    <source>
        <dbReference type="RuleBase" id="RU003694"/>
    </source>
</evidence>
<dbReference type="InterPro" id="IPR000794">
    <property type="entry name" value="Beta-ketoacyl_synthase"/>
</dbReference>
<sequence length="413" mass="44102">MKIPVQLSALGMVCPLGSDPQTILQGLVTGSQQGMQSRNDFIPEKPVIVGVVQDTLPELGKEWQRYQCRNNQLLLAAYQQIADQVETYIKQYGKERIGLVLGTSTSGIDEGELAARHKLEHQQFPESYHYLQQEIGGSTEFLANYLGLEGVAYTISTACSSSAKALASARQLLQADICDVVIAGGVDTLCRLTLNGFDSLESVSDSICNPFSANRNGINIGEGAALFVVTREPGGIQLLGIGESSDAYHMSAPHPTGQGAEQAMQQALVDAELSSEAIAYINLHGTATKQNDAMEAQAVNRVCGSQTPCSSTKPLTGHGLGVAGALEIGFCWLLLTDHNQWHQLPPQVWDNCYDNDLPALALVKLGQQFSQTVSTAAKDSCNLMSNSFAFGGNNISVVIGKAVDGVIDNVVDK</sequence>
<dbReference type="SMART" id="SM00825">
    <property type="entry name" value="PKS_KS"/>
    <property type="match status" value="1"/>
</dbReference>
<comment type="pathway">
    <text evidence="1">Lipid metabolism; fatty acid biosynthesis.</text>
</comment>
<keyword evidence="7" id="KW-1185">Reference proteome</keyword>
<dbReference type="Gene3D" id="3.40.47.10">
    <property type="match status" value="2"/>
</dbReference>
<dbReference type="PANTHER" id="PTHR11712">
    <property type="entry name" value="POLYKETIDE SYNTHASE-RELATED"/>
    <property type="match status" value="1"/>
</dbReference>
<feature type="domain" description="Ketosynthase family 3 (KS3)" evidence="5">
    <location>
        <begin position="1"/>
        <end position="401"/>
    </location>
</feature>
<name>A0ABT5U298_9GAMM</name>
<dbReference type="InterPro" id="IPR020841">
    <property type="entry name" value="PKS_Beta-ketoAc_synthase_dom"/>
</dbReference>
<dbReference type="Pfam" id="PF02801">
    <property type="entry name" value="Ketoacyl-synt_C"/>
    <property type="match status" value="1"/>
</dbReference>
<evidence type="ECO:0000313" key="6">
    <source>
        <dbReference type="EMBL" id="MDE1460350.1"/>
    </source>
</evidence>
<evidence type="ECO:0000256" key="1">
    <source>
        <dbReference type="ARBA" id="ARBA00005194"/>
    </source>
</evidence>
<dbReference type="RefSeq" id="WP_274686725.1">
    <property type="nucleotide sequence ID" value="NZ_JAPMOU010000001.1"/>
</dbReference>
<dbReference type="InterPro" id="IPR014030">
    <property type="entry name" value="Ketoacyl_synth_N"/>
</dbReference>
<dbReference type="InterPro" id="IPR014031">
    <property type="entry name" value="Ketoacyl_synth_C"/>
</dbReference>
<dbReference type="Proteomes" id="UP001528823">
    <property type="component" value="Unassembled WGS sequence"/>
</dbReference>
<dbReference type="PROSITE" id="PS52004">
    <property type="entry name" value="KS3_2"/>
    <property type="match status" value="1"/>
</dbReference>
<proteinExistence type="inferred from homology"/>
<evidence type="ECO:0000256" key="2">
    <source>
        <dbReference type="ARBA" id="ARBA00008467"/>
    </source>
</evidence>
<dbReference type="CDD" id="cd00834">
    <property type="entry name" value="KAS_I_II"/>
    <property type="match status" value="1"/>
</dbReference>
<organism evidence="6 7">
    <name type="scientific">Spartinivicinus poritis</name>
    <dbReference type="NCBI Taxonomy" id="2994640"/>
    <lineage>
        <taxon>Bacteria</taxon>
        <taxon>Pseudomonadati</taxon>
        <taxon>Pseudomonadota</taxon>
        <taxon>Gammaproteobacteria</taxon>
        <taxon>Oceanospirillales</taxon>
        <taxon>Zooshikellaceae</taxon>
        <taxon>Spartinivicinus</taxon>
    </lineage>
</organism>
<dbReference type="SUPFAM" id="SSF53901">
    <property type="entry name" value="Thiolase-like"/>
    <property type="match status" value="1"/>
</dbReference>
<dbReference type="NCBIfam" id="NF006618">
    <property type="entry name" value="PRK09185.1"/>
    <property type="match status" value="1"/>
</dbReference>
<dbReference type="EMBL" id="JAPMOU010000001">
    <property type="protein sequence ID" value="MDE1460350.1"/>
    <property type="molecule type" value="Genomic_DNA"/>
</dbReference>
<comment type="caution">
    <text evidence="6">The sequence shown here is derived from an EMBL/GenBank/DDBJ whole genome shotgun (WGS) entry which is preliminary data.</text>
</comment>
<dbReference type="PANTHER" id="PTHR11712:SF320">
    <property type="entry name" value="BETA-KETOACYL SYNTHASE"/>
    <property type="match status" value="1"/>
</dbReference>
<dbReference type="PROSITE" id="PS00606">
    <property type="entry name" value="KS3_1"/>
    <property type="match status" value="1"/>
</dbReference>
<dbReference type="InterPro" id="IPR016039">
    <property type="entry name" value="Thiolase-like"/>
</dbReference>
<dbReference type="InterPro" id="IPR018201">
    <property type="entry name" value="Ketoacyl_synth_AS"/>
</dbReference>
<protein>
    <submittedName>
        <fullName evidence="6">Beta-ketoacyl-[acyl-carrier-protein] synthase family protein</fullName>
    </submittedName>
</protein>
<evidence type="ECO:0000256" key="3">
    <source>
        <dbReference type="ARBA" id="ARBA00022679"/>
    </source>
</evidence>